<dbReference type="PROSITE" id="PS50103">
    <property type="entry name" value="ZF_C3H1"/>
    <property type="match status" value="1"/>
</dbReference>
<proteinExistence type="predicted"/>
<evidence type="ECO:0000313" key="2">
    <source>
        <dbReference type="EMBL" id="QHU30479.1"/>
    </source>
</evidence>
<reference evidence="2" key="1">
    <citation type="journal article" date="2020" name="Nature">
        <title>Giant virus diversity and host interactions through global metagenomics.</title>
        <authorList>
            <person name="Schulz F."/>
            <person name="Roux S."/>
            <person name="Paez-Espino D."/>
            <person name="Jungbluth S."/>
            <person name="Walsh D.A."/>
            <person name="Denef V.J."/>
            <person name="McMahon K.D."/>
            <person name="Konstantinidis K.T."/>
            <person name="Eloe-Fadrosh E.A."/>
            <person name="Kyrpides N.C."/>
            <person name="Woyke T."/>
        </authorList>
    </citation>
    <scope>NUCLEOTIDE SEQUENCE</scope>
    <source>
        <strain evidence="2">GVMAG-M-3300027833-19</strain>
    </source>
</reference>
<protein>
    <recommendedName>
        <fullName evidence="1">C3H1-type domain-containing protein</fullName>
    </recommendedName>
</protein>
<dbReference type="EMBL" id="MN740509">
    <property type="protein sequence ID" value="QHU30479.1"/>
    <property type="molecule type" value="Genomic_DNA"/>
</dbReference>
<name>A0A6C0LHQ7_9ZZZZ</name>
<feature type="domain" description="C3H1-type" evidence="1">
    <location>
        <begin position="1"/>
        <end position="29"/>
    </location>
</feature>
<evidence type="ECO:0000259" key="1">
    <source>
        <dbReference type="PROSITE" id="PS50103"/>
    </source>
</evidence>
<dbReference type="InterPro" id="IPR000571">
    <property type="entry name" value="Znf_CCCH"/>
</dbReference>
<dbReference type="AlphaFoldDB" id="A0A6C0LHQ7"/>
<accession>A0A6C0LHQ7</accession>
<sequence>MTNTGICHKYLKNICCYSDNYCKYKHIDMNDLLMIDEENNSKNLCRCILSNRGCSMVDFKRCHKTGNLLRLSCEKDKKRNHFIQPIYVCPKHFCYEDCNCYCHMIHISWKTFINNMFKSHIDIDKKRSIEFSTNIINRYIVDEEQHEFNKLMLYHKKAMKLYNQQYNSVCIKCGLKPFKIKLPNIKYISIYVLNKIRHLNPDLIKIIISFLYNKHMCIFPILKNNIIGLFGLSNLSIHGQRVVDIKLHEKHVINDNNNNTTRPLSQMNMLNNEDISYILKNKERYTH</sequence>
<organism evidence="2">
    <name type="scientific">viral metagenome</name>
    <dbReference type="NCBI Taxonomy" id="1070528"/>
    <lineage>
        <taxon>unclassified sequences</taxon>
        <taxon>metagenomes</taxon>
        <taxon>organismal metagenomes</taxon>
    </lineage>
</organism>
<dbReference type="GO" id="GO:0046872">
    <property type="term" value="F:metal ion binding"/>
    <property type="evidence" value="ECO:0007669"/>
    <property type="project" value="InterPro"/>
</dbReference>